<dbReference type="Gene3D" id="2.60.120.10">
    <property type="entry name" value="Jelly Rolls"/>
    <property type="match status" value="1"/>
</dbReference>
<reference evidence="2" key="1">
    <citation type="submission" date="2021-03" db="EMBL/GenBank/DDBJ databases">
        <title>Antimicrobial resistance genes in bacteria isolated from Japanese honey, and their potential for conferring macrolide and lincosamide resistance in the American foulbrood pathogen Paenibacillus larvae.</title>
        <authorList>
            <person name="Okamoto M."/>
            <person name="Kumagai M."/>
            <person name="Kanamori H."/>
            <person name="Takamatsu D."/>
        </authorList>
    </citation>
    <scope>NUCLEOTIDE SEQUENCE</scope>
    <source>
        <strain evidence="2">J40TS1</strain>
    </source>
</reference>
<proteinExistence type="predicted"/>
<dbReference type="EMBL" id="BOSE01000006">
    <property type="protein sequence ID" value="GIP17682.1"/>
    <property type="molecule type" value="Genomic_DNA"/>
</dbReference>
<dbReference type="Proteomes" id="UP000683139">
    <property type="component" value="Unassembled WGS sequence"/>
</dbReference>
<evidence type="ECO:0000259" key="1">
    <source>
        <dbReference type="Pfam" id="PF07883"/>
    </source>
</evidence>
<dbReference type="InterPro" id="IPR052538">
    <property type="entry name" value="Flavonoid_dioxygenase-like"/>
</dbReference>
<organism evidence="2 3">
    <name type="scientific">Paenibacillus montaniterrae</name>
    <dbReference type="NCBI Taxonomy" id="429341"/>
    <lineage>
        <taxon>Bacteria</taxon>
        <taxon>Bacillati</taxon>
        <taxon>Bacillota</taxon>
        <taxon>Bacilli</taxon>
        <taxon>Bacillales</taxon>
        <taxon>Paenibacillaceae</taxon>
        <taxon>Paenibacillus</taxon>
    </lineage>
</organism>
<dbReference type="InterPro" id="IPR014710">
    <property type="entry name" value="RmlC-like_jellyroll"/>
</dbReference>
<comment type="caution">
    <text evidence="2">The sequence shown here is derived from an EMBL/GenBank/DDBJ whole genome shotgun (WGS) entry which is preliminary data.</text>
</comment>
<gene>
    <name evidence="2" type="ORF">J40TS1_33240</name>
</gene>
<dbReference type="PANTHER" id="PTHR43346">
    <property type="entry name" value="LIGAND BINDING DOMAIN PROTEIN, PUTATIVE (AFU_ORTHOLOGUE AFUA_6G14370)-RELATED"/>
    <property type="match status" value="1"/>
</dbReference>
<evidence type="ECO:0000313" key="2">
    <source>
        <dbReference type="EMBL" id="GIP17682.1"/>
    </source>
</evidence>
<dbReference type="CDD" id="cd02223">
    <property type="entry name" value="cupin_Bh2720-like"/>
    <property type="match status" value="1"/>
</dbReference>
<dbReference type="SUPFAM" id="SSF51182">
    <property type="entry name" value="RmlC-like cupins"/>
    <property type="match status" value="1"/>
</dbReference>
<accession>A0A919YQZ4</accession>
<sequence length="188" mass="21896">MYPRLYEYAGWHYPGYIYWSNYCCNHIGADYYRWSGFDWSEERKQWQRELMLHDYGANPFVINIEEATEQNRNFRTALWTGSHLQVVLMSLNAGEEIGLEVHPQHDQFLRIEEGKALVQMGSTQDNLYFQQHVEEDYAILVPAGTWHNVINTGNKPLKLYTIYGPPAHPFGTIHETKAIAMAAEEAHS</sequence>
<dbReference type="RefSeq" id="WP_246563670.1">
    <property type="nucleotide sequence ID" value="NZ_BOSE01000006.1"/>
</dbReference>
<dbReference type="Pfam" id="PF07883">
    <property type="entry name" value="Cupin_2"/>
    <property type="match status" value="1"/>
</dbReference>
<dbReference type="PANTHER" id="PTHR43346:SF1">
    <property type="entry name" value="QUERCETIN 2,3-DIOXYGENASE-RELATED"/>
    <property type="match status" value="1"/>
</dbReference>
<protein>
    <recommendedName>
        <fullName evidence="1">Cupin type-2 domain-containing protein</fullName>
    </recommendedName>
</protein>
<evidence type="ECO:0000313" key="3">
    <source>
        <dbReference type="Proteomes" id="UP000683139"/>
    </source>
</evidence>
<keyword evidence="3" id="KW-1185">Reference proteome</keyword>
<dbReference type="AlphaFoldDB" id="A0A919YQZ4"/>
<name>A0A919YQZ4_9BACL</name>
<dbReference type="InterPro" id="IPR013096">
    <property type="entry name" value="Cupin_2"/>
</dbReference>
<feature type="domain" description="Cupin type-2" evidence="1">
    <location>
        <begin position="88"/>
        <end position="163"/>
    </location>
</feature>
<dbReference type="InterPro" id="IPR011051">
    <property type="entry name" value="RmlC_Cupin_sf"/>
</dbReference>